<dbReference type="InterPro" id="IPR036291">
    <property type="entry name" value="NAD(P)-bd_dom_sf"/>
</dbReference>
<dbReference type="PANTHER" id="PTHR43818">
    <property type="entry name" value="BCDNA.GH03377"/>
    <property type="match status" value="1"/>
</dbReference>
<dbReference type="RefSeq" id="WP_218871509.1">
    <property type="nucleotide sequence ID" value="NZ_JACCBU010000001.1"/>
</dbReference>
<dbReference type="Pfam" id="PF02894">
    <property type="entry name" value="GFO_IDH_MocA_C"/>
    <property type="match status" value="1"/>
</dbReference>
<accession>A0A7Y9LCM5</accession>
<dbReference type="InterPro" id="IPR000683">
    <property type="entry name" value="Gfo/Idh/MocA-like_OxRdtase_N"/>
</dbReference>
<sequence length="362" mass="40298">MTEPRVRRLGVIGLGEGRSMLSAARSSDRWQVAGVCDLDESLIRQRLREFDLDRWTTNYDDLLADPRIDAIAIYTPDHLHRDHCVRALEAGKHVICTKPLLDSLAGADQLLDAARRSPGRLMVGQSTRFFEPMIRQRRDVEAGRHGDVVAVDAHYRSDSRWFLSRDWSTGTAFSWLWNFLIHAVDLVRWYLPDVDEVTGFGTASPNTLGAGLDRPDSLRFVLRDPAGRIATVSGDYTLPKIDQRLEPAIGCQVRGTDGSSRADYPGLTYHTRFAGESPQTKDFGHLAGHYFRFGGTSHHAGEYQNYLDYFATCLDDGIDPAPGPAEAIGTLALLEAMERSMDSGGRPVRASQLLADRNLITQ</sequence>
<proteinExistence type="inferred from homology"/>
<dbReference type="GO" id="GO:0016491">
    <property type="term" value="F:oxidoreductase activity"/>
    <property type="evidence" value="ECO:0007669"/>
    <property type="project" value="UniProtKB-KW"/>
</dbReference>
<dbReference type="GO" id="GO:0000166">
    <property type="term" value="F:nucleotide binding"/>
    <property type="evidence" value="ECO:0007669"/>
    <property type="project" value="InterPro"/>
</dbReference>
<comment type="caution">
    <text evidence="5">The sequence shown here is derived from an EMBL/GenBank/DDBJ whole genome shotgun (WGS) entry which is preliminary data.</text>
</comment>
<gene>
    <name evidence="5" type="ORF">BKA15_004321</name>
</gene>
<dbReference type="SUPFAM" id="SSF51735">
    <property type="entry name" value="NAD(P)-binding Rossmann-fold domains"/>
    <property type="match status" value="1"/>
</dbReference>
<feature type="domain" description="Gfo/Idh/MocA-like oxidoreductase C-terminal" evidence="4">
    <location>
        <begin position="139"/>
        <end position="348"/>
    </location>
</feature>
<dbReference type="Gene3D" id="3.40.50.720">
    <property type="entry name" value="NAD(P)-binding Rossmann-like Domain"/>
    <property type="match status" value="1"/>
</dbReference>
<feature type="domain" description="Gfo/Idh/MocA-like oxidoreductase N-terminal" evidence="3">
    <location>
        <begin position="8"/>
        <end position="124"/>
    </location>
</feature>
<evidence type="ECO:0000259" key="4">
    <source>
        <dbReference type="Pfam" id="PF02894"/>
    </source>
</evidence>
<keyword evidence="2" id="KW-0560">Oxidoreductase</keyword>
<comment type="similarity">
    <text evidence="1">Belongs to the Gfo/Idh/MocA family.</text>
</comment>
<dbReference type="PANTHER" id="PTHR43818:SF11">
    <property type="entry name" value="BCDNA.GH03377"/>
    <property type="match status" value="1"/>
</dbReference>
<dbReference type="Gene3D" id="3.30.360.10">
    <property type="entry name" value="Dihydrodipicolinate Reductase, domain 2"/>
    <property type="match status" value="1"/>
</dbReference>
<dbReference type="Proteomes" id="UP000569914">
    <property type="component" value="Unassembled WGS sequence"/>
</dbReference>
<dbReference type="AlphaFoldDB" id="A0A7Y9LCM5"/>
<evidence type="ECO:0000256" key="1">
    <source>
        <dbReference type="ARBA" id="ARBA00010928"/>
    </source>
</evidence>
<dbReference type="InterPro" id="IPR050463">
    <property type="entry name" value="Gfo/Idh/MocA_oxidrdct_glycsds"/>
</dbReference>
<reference evidence="5 6" key="1">
    <citation type="submission" date="2020-07" db="EMBL/GenBank/DDBJ databases">
        <title>Sequencing the genomes of 1000 actinobacteria strains.</title>
        <authorList>
            <person name="Klenk H.-P."/>
        </authorList>
    </citation>
    <scope>NUCLEOTIDE SEQUENCE [LARGE SCALE GENOMIC DNA]</scope>
    <source>
        <strain evidence="5 6">DSM 22083</strain>
    </source>
</reference>
<keyword evidence="6" id="KW-1185">Reference proteome</keyword>
<dbReference type="EMBL" id="JACCBU010000001">
    <property type="protein sequence ID" value="NYE72992.1"/>
    <property type="molecule type" value="Genomic_DNA"/>
</dbReference>
<dbReference type="Pfam" id="PF01408">
    <property type="entry name" value="GFO_IDH_MocA"/>
    <property type="match status" value="1"/>
</dbReference>
<evidence type="ECO:0000313" key="5">
    <source>
        <dbReference type="EMBL" id="NYE72992.1"/>
    </source>
</evidence>
<evidence type="ECO:0000259" key="3">
    <source>
        <dbReference type="Pfam" id="PF01408"/>
    </source>
</evidence>
<evidence type="ECO:0000256" key="2">
    <source>
        <dbReference type="ARBA" id="ARBA00023002"/>
    </source>
</evidence>
<evidence type="ECO:0000313" key="6">
    <source>
        <dbReference type="Proteomes" id="UP000569914"/>
    </source>
</evidence>
<protein>
    <submittedName>
        <fullName evidence="5">Putative dehydrogenase</fullName>
    </submittedName>
</protein>
<organism evidence="5 6">
    <name type="scientific">Microlunatus parietis</name>
    <dbReference type="NCBI Taxonomy" id="682979"/>
    <lineage>
        <taxon>Bacteria</taxon>
        <taxon>Bacillati</taxon>
        <taxon>Actinomycetota</taxon>
        <taxon>Actinomycetes</taxon>
        <taxon>Propionibacteriales</taxon>
        <taxon>Propionibacteriaceae</taxon>
        <taxon>Microlunatus</taxon>
    </lineage>
</organism>
<dbReference type="SUPFAM" id="SSF55347">
    <property type="entry name" value="Glyceraldehyde-3-phosphate dehydrogenase-like, C-terminal domain"/>
    <property type="match status" value="1"/>
</dbReference>
<name>A0A7Y9LCM5_9ACTN</name>
<dbReference type="InterPro" id="IPR004104">
    <property type="entry name" value="Gfo/Idh/MocA-like_OxRdtase_C"/>
</dbReference>